<accession>A0A1W0X6B7</accession>
<dbReference type="GO" id="GO:1902742">
    <property type="term" value="P:apoptotic process involved in development"/>
    <property type="evidence" value="ECO:0007669"/>
    <property type="project" value="TreeGrafter"/>
</dbReference>
<keyword evidence="5 7" id="KW-1133">Transmembrane helix</keyword>
<dbReference type="AlphaFoldDB" id="A0A1W0X6B7"/>
<dbReference type="Proteomes" id="UP000192578">
    <property type="component" value="Unassembled WGS sequence"/>
</dbReference>
<comment type="subcellular location">
    <subcellularLocation>
        <location evidence="1">Cell membrane</location>
        <topology evidence="1">Multi-pass membrane protein</topology>
    </subcellularLocation>
    <subcellularLocation>
        <location evidence="7">Membrane</location>
        <topology evidence="7">Multi-pass membrane protein</topology>
    </subcellularLocation>
</comment>
<gene>
    <name evidence="9" type="ORF">BV898_03330</name>
</gene>
<dbReference type="OrthoDB" id="6136301at2759"/>
<feature type="region of interest" description="Disordered" evidence="8">
    <location>
        <begin position="1"/>
        <end position="71"/>
    </location>
</feature>
<keyword evidence="4 7" id="KW-0812">Transmembrane</keyword>
<comment type="caution">
    <text evidence="9">The sequence shown here is derived from an EMBL/GenBank/DDBJ whole genome shotgun (WGS) entry which is preliminary data.</text>
</comment>
<evidence type="ECO:0000313" key="10">
    <source>
        <dbReference type="Proteomes" id="UP000192578"/>
    </source>
</evidence>
<evidence type="ECO:0000256" key="3">
    <source>
        <dbReference type="ARBA" id="ARBA00022475"/>
    </source>
</evidence>
<evidence type="ECO:0000256" key="1">
    <source>
        <dbReference type="ARBA" id="ARBA00004651"/>
    </source>
</evidence>
<keyword evidence="10" id="KW-1185">Reference proteome</keyword>
<dbReference type="Pfam" id="PF09815">
    <property type="entry name" value="XK-related"/>
    <property type="match status" value="1"/>
</dbReference>
<protein>
    <recommendedName>
        <fullName evidence="7">XK-related protein</fullName>
    </recommendedName>
</protein>
<dbReference type="InterPro" id="IPR018629">
    <property type="entry name" value="XK-rel"/>
</dbReference>
<evidence type="ECO:0000313" key="9">
    <source>
        <dbReference type="EMBL" id="OQV22900.1"/>
    </source>
</evidence>
<feature type="transmembrane region" description="Helical" evidence="7">
    <location>
        <begin position="448"/>
        <end position="468"/>
    </location>
</feature>
<feature type="region of interest" description="Disordered" evidence="8">
    <location>
        <begin position="105"/>
        <end position="169"/>
    </location>
</feature>
<dbReference type="InterPro" id="IPR050895">
    <property type="entry name" value="XK-related_scramblase"/>
</dbReference>
<evidence type="ECO:0000256" key="2">
    <source>
        <dbReference type="ARBA" id="ARBA00008789"/>
    </source>
</evidence>
<dbReference type="EMBL" id="MTYJ01000015">
    <property type="protein sequence ID" value="OQV22900.1"/>
    <property type="molecule type" value="Genomic_DNA"/>
</dbReference>
<dbReference type="GO" id="GO:0070782">
    <property type="term" value="P:phosphatidylserine exposure on apoptotic cell surface"/>
    <property type="evidence" value="ECO:0007669"/>
    <property type="project" value="TreeGrafter"/>
</dbReference>
<feature type="transmembrane region" description="Helical" evidence="7">
    <location>
        <begin position="405"/>
        <end position="428"/>
    </location>
</feature>
<keyword evidence="6 7" id="KW-0472">Membrane</keyword>
<evidence type="ECO:0000256" key="8">
    <source>
        <dbReference type="SAM" id="MobiDB-lite"/>
    </source>
</evidence>
<name>A0A1W0X6B7_HYPEX</name>
<feature type="transmembrane region" description="Helical" evidence="7">
    <location>
        <begin position="565"/>
        <end position="588"/>
    </location>
</feature>
<reference evidence="10" key="1">
    <citation type="submission" date="2017-01" db="EMBL/GenBank/DDBJ databases">
        <title>Comparative genomics of anhydrobiosis in the tardigrade Hypsibius dujardini.</title>
        <authorList>
            <person name="Yoshida Y."/>
            <person name="Koutsovoulos G."/>
            <person name="Laetsch D."/>
            <person name="Stevens L."/>
            <person name="Kumar S."/>
            <person name="Horikawa D."/>
            <person name="Ishino K."/>
            <person name="Komine S."/>
            <person name="Tomita M."/>
            <person name="Blaxter M."/>
            <person name="Arakawa K."/>
        </authorList>
    </citation>
    <scope>NUCLEOTIDE SEQUENCE [LARGE SCALE GENOMIC DNA]</scope>
    <source>
        <strain evidence="10">Z151</strain>
    </source>
</reference>
<dbReference type="GO" id="GO:0005886">
    <property type="term" value="C:plasma membrane"/>
    <property type="evidence" value="ECO:0007669"/>
    <property type="project" value="UniProtKB-SubCell"/>
</dbReference>
<evidence type="ECO:0000256" key="7">
    <source>
        <dbReference type="RuleBase" id="RU910716"/>
    </source>
</evidence>
<organism evidence="9 10">
    <name type="scientific">Hypsibius exemplaris</name>
    <name type="common">Freshwater tardigrade</name>
    <dbReference type="NCBI Taxonomy" id="2072580"/>
    <lineage>
        <taxon>Eukaryota</taxon>
        <taxon>Metazoa</taxon>
        <taxon>Ecdysozoa</taxon>
        <taxon>Tardigrada</taxon>
        <taxon>Eutardigrada</taxon>
        <taxon>Parachela</taxon>
        <taxon>Hypsibioidea</taxon>
        <taxon>Hypsibiidae</taxon>
        <taxon>Hypsibius</taxon>
    </lineage>
</organism>
<feature type="transmembrane region" description="Helical" evidence="7">
    <location>
        <begin position="321"/>
        <end position="339"/>
    </location>
</feature>
<feature type="transmembrane region" description="Helical" evidence="7">
    <location>
        <begin position="474"/>
        <end position="492"/>
    </location>
</feature>
<sequence>MGNGGRNDPPRKSSHSDSQTSRHRASSDSQSGGIKDASLRRGQSDNQPIEAVIAPSSPGPSTASRSQFCFPRPTTENPIECSSGHANLSYRRSLVLADGSNLARSVSQQQSNGRVAVAETSIDVRPPSRLSDLSRQSLGFGGKQRAGDLDERVSNNPRPSGEDNLTEDNRVLQQQGSIQATREASFGLVPYRSSSILFHPGGNDPKPPLRPKYERMHSGRLSVYIPEEEVEVDAIPNRRPYRLRDMLLTMWAIGTYIFDYVMDWVVAAGFYRDGDYNWFGLTVAFIVVPHLTMMCFSLAWYLQDRKHHPSDQLQSFNSKQWLIRMVVLVLQLAPVLRYVDSLRYGYRFRNSKRLSRLDLYESLCFENADAAMLRLFEAFMEAAPQLVLQIYILAVKRINYDKFDFLQVLQIVSIFTSWISLATAMATFHRAQRFSQHAKGSMSFAGTLMQFGWHLFIFESRVIAIALFTVRFPLWGPVVCTVHVLLMIVWVFTMRTEFCPNRWLEYLYNVAVGCLYLFAFLNVKDTPTRWKYLFYYGVYYAENVILITLWYTFTQDEEEHWFRKPALGAVVGGFWIGIFVFMIPYYMFLHPDKGLWIRKRRYSTAVNQAAVSGSNNNNSGSTWLKSFLDFCL</sequence>
<evidence type="ECO:0000256" key="4">
    <source>
        <dbReference type="ARBA" id="ARBA00022692"/>
    </source>
</evidence>
<feature type="transmembrane region" description="Helical" evidence="7">
    <location>
        <begin position="504"/>
        <end position="521"/>
    </location>
</feature>
<dbReference type="GO" id="GO:0043652">
    <property type="term" value="P:engulfment of apoptotic cell"/>
    <property type="evidence" value="ECO:0007669"/>
    <property type="project" value="TreeGrafter"/>
</dbReference>
<evidence type="ECO:0000256" key="5">
    <source>
        <dbReference type="ARBA" id="ARBA00022989"/>
    </source>
</evidence>
<feature type="transmembrane region" description="Helical" evidence="7">
    <location>
        <begin position="277"/>
        <end position="301"/>
    </location>
</feature>
<feature type="transmembrane region" description="Helical" evidence="7">
    <location>
        <begin position="248"/>
        <end position="271"/>
    </location>
</feature>
<keyword evidence="3" id="KW-1003">Cell membrane</keyword>
<evidence type="ECO:0000256" key="6">
    <source>
        <dbReference type="ARBA" id="ARBA00023136"/>
    </source>
</evidence>
<proteinExistence type="inferred from homology"/>
<dbReference type="PANTHER" id="PTHR16024">
    <property type="entry name" value="XK-RELATED PROTEIN"/>
    <property type="match status" value="1"/>
</dbReference>
<comment type="similarity">
    <text evidence="2 7">Belongs to the XK family.</text>
</comment>
<feature type="transmembrane region" description="Helical" evidence="7">
    <location>
        <begin position="533"/>
        <end position="553"/>
    </location>
</feature>
<dbReference type="PANTHER" id="PTHR16024:SF6">
    <property type="entry name" value="XK-RELATED PROTEIN"/>
    <property type="match status" value="1"/>
</dbReference>